<gene>
    <name evidence="1" type="ORF">VP395_02750</name>
</gene>
<organism evidence="1 2">
    <name type="scientific">Mariniflexile soesokkakense</name>
    <dbReference type="NCBI Taxonomy" id="1343160"/>
    <lineage>
        <taxon>Bacteria</taxon>
        <taxon>Pseudomonadati</taxon>
        <taxon>Bacteroidota</taxon>
        <taxon>Flavobacteriia</taxon>
        <taxon>Flavobacteriales</taxon>
        <taxon>Flavobacteriaceae</taxon>
        <taxon>Mariniflexile</taxon>
    </lineage>
</organism>
<dbReference type="Proteomes" id="UP001416393">
    <property type="component" value="Unassembled WGS sequence"/>
</dbReference>
<protein>
    <submittedName>
        <fullName evidence="1">Uncharacterized protein</fullName>
    </submittedName>
</protein>
<keyword evidence="2" id="KW-1185">Reference proteome</keyword>
<name>A0ABV0A7B0_9FLAO</name>
<dbReference type="RefSeq" id="WP_346240177.1">
    <property type="nucleotide sequence ID" value="NZ_JAZHYP010000001.1"/>
</dbReference>
<sequence length="92" mass="10809">MLSFNLVAQYSEIIKYTASNKGRLYISWGGNRERFSKSDIYFRGEDYEFTIKDASAIDKPKGWYTDYINPTRITIPQTNIKIGYFVSDHYMV</sequence>
<accession>A0ABV0A7B0</accession>
<comment type="caution">
    <text evidence="1">The sequence shown here is derived from an EMBL/GenBank/DDBJ whole genome shotgun (WGS) entry which is preliminary data.</text>
</comment>
<reference evidence="1 2" key="1">
    <citation type="submission" date="2024-01" db="EMBL/GenBank/DDBJ databases">
        <title>Mariniflexile litorale sp. nov., isolated from the shallow sediments of the Sea of Japan.</title>
        <authorList>
            <person name="Romanenko L."/>
            <person name="Bystritskaya E."/>
            <person name="Isaeva M."/>
        </authorList>
    </citation>
    <scope>NUCLEOTIDE SEQUENCE [LARGE SCALE GENOMIC DNA]</scope>
    <source>
        <strain evidence="1 2">KCTC 32427</strain>
    </source>
</reference>
<evidence type="ECO:0000313" key="1">
    <source>
        <dbReference type="EMBL" id="MEN3322633.1"/>
    </source>
</evidence>
<evidence type="ECO:0000313" key="2">
    <source>
        <dbReference type="Proteomes" id="UP001416393"/>
    </source>
</evidence>
<proteinExistence type="predicted"/>
<dbReference type="EMBL" id="JAZHYP010000001">
    <property type="protein sequence ID" value="MEN3322633.1"/>
    <property type="molecule type" value="Genomic_DNA"/>
</dbReference>